<dbReference type="Gene3D" id="3.40.50.2020">
    <property type="match status" value="1"/>
</dbReference>
<reference evidence="2" key="1">
    <citation type="submission" date="2020-01" db="EMBL/GenBank/DDBJ databases">
        <authorList>
            <person name="Meier V. D."/>
            <person name="Meier V D."/>
        </authorList>
    </citation>
    <scope>NUCLEOTIDE SEQUENCE</scope>
    <source>
        <strain evidence="2">HLG_WM_MAG_03</strain>
    </source>
</reference>
<dbReference type="CDD" id="cd06223">
    <property type="entry name" value="PRTases_typeI"/>
    <property type="match status" value="1"/>
</dbReference>
<dbReference type="EMBL" id="CACVAR010000096">
    <property type="protein sequence ID" value="CAA6802018.1"/>
    <property type="molecule type" value="Genomic_DNA"/>
</dbReference>
<accession>A0A6S6SGU8</accession>
<sequence length="225" mass="25692">MNRVRSTSLFLDRKEAVQKLIKELPKHMFSSENTVILGVSEGGVYFAHELAKELNVPMNILLTEPIYSLINPELSIAIVGETEEVVIHQALVDAFNIPKDYIYNEARSKYSDEILGYMRKYRNGEGLKDLDDKYVILADQCVETGLTMMAAVKTAISLGAKNIFIAVPVLDNVVYENLVTICDNIFCPHKIDDYIAIEYYYEEIQPFSFEEIEEIMNKNKIGNKY</sequence>
<dbReference type="AlphaFoldDB" id="A0A6S6SGU8"/>
<dbReference type="SUPFAM" id="SSF53271">
    <property type="entry name" value="PRTase-like"/>
    <property type="match status" value="1"/>
</dbReference>
<dbReference type="Pfam" id="PF00156">
    <property type="entry name" value="Pribosyltran"/>
    <property type="match status" value="1"/>
</dbReference>
<protein>
    <recommendedName>
        <fullName evidence="1">Phosphoribosyltransferase domain-containing protein</fullName>
    </recommendedName>
</protein>
<dbReference type="InterPro" id="IPR029057">
    <property type="entry name" value="PRTase-like"/>
</dbReference>
<dbReference type="Gene3D" id="3.30.1310.20">
    <property type="entry name" value="PRTase-like"/>
    <property type="match status" value="1"/>
</dbReference>
<name>A0A6S6SGU8_9BACT</name>
<evidence type="ECO:0000313" key="2">
    <source>
        <dbReference type="EMBL" id="CAA6802018.1"/>
    </source>
</evidence>
<proteinExistence type="predicted"/>
<evidence type="ECO:0000259" key="1">
    <source>
        <dbReference type="Pfam" id="PF00156"/>
    </source>
</evidence>
<gene>
    <name evidence="2" type="ORF">HELGO_WM33670</name>
</gene>
<dbReference type="InterPro" id="IPR000836">
    <property type="entry name" value="PRTase_dom"/>
</dbReference>
<organism evidence="2">
    <name type="scientific">uncultured Sulfurovum sp</name>
    <dbReference type="NCBI Taxonomy" id="269237"/>
    <lineage>
        <taxon>Bacteria</taxon>
        <taxon>Pseudomonadati</taxon>
        <taxon>Campylobacterota</taxon>
        <taxon>Epsilonproteobacteria</taxon>
        <taxon>Campylobacterales</taxon>
        <taxon>Sulfurovaceae</taxon>
        <taxon>Sulfurovum</taxon>
        <taxon>environmental samples</taxon>
    </lineage>
</organism>
<feature type="domain" description="Phosphoribosyltransferase" evidence="1">
    <location>
        <begin position="14"/>
        <end position="201"/>
    </location>
</feature>